<evidence type="ECO:0000256" key="5">
    <source>
        <dbReference type="ARBA" id="ARBA00023145"/>
    </source>
</evidence>
<dbReference type="EMBL" id="DS989740">
    <property type="protein sequence ID" value="EEA08506.1"/>
    <property type="molecule type" value="Genomic_DNA"/>
</dbReference>
<dbReference type="InterPro" id="IPR013128">
    <property type="entry name" value="Peptidase_C1A"/>
</dbReference>
<dbReference type="OMA" id="DFFNQGC"/>
<dbReference type="SMART" id="SM00645">
    <property type="entry name" value="Pept_C1"/>
    <property type="match status" value="1"/>
</dbReference>
<dbReference type="Gene3D" id="2.40.128.80">
    <property type="entry name" value="Cathepsin C, exclusion domain"/>
    <property type="match status" value="1"/>
</dbReference>
<keyword evidence="14" id="KW-0378">Hydrolase</keyword>
<proteinExistence type="inferred from homology"/>
<dbReference type="InterPro" id="IPR038765">
    <property type="entry name" value="Papain-like_cys_pep_sf"/>
</dbReference>
<organism evidence="14 15">
    <name type="scientific">Cryptosporidium muris (strain RN66)</name>
    <dbReference type="NCBI Taxonomy" id="441375"/>
    <lineage>
        <taxon>Eukaryota</taxon>
        <taxon>Sar</taxon>
        <taxon>Alveolata</taxon>
        <taxon>Apicomplexa</taxon>
        <taxon>Conoidasida</taxon>
        <taxon>Coccidia</taxon>
        <taxon>Eucoccidiorida</taxon>
        <taxon>Eimeriorina</taxon>
        <taxon>Cryptosporidiidae</taxon>
        <taxon>Cryptosporidium</taxon>
    </lineage>
</organism>
<dbReference type="InterPro" id="IPR025660">
    <property type="entry name" value="Pept_his_AS"/>
</dbReference>
<reference evidence="14" key="1">
    <citation type="submission" date="2008-06" db="EMBL/GenBank/DDBJ databases">
        <authorList>
            <person name="Lorenzi H."/>
            <person name="Inman J."/>
            <person name="Miller J."/>
            <person name="Schobel S."/>
            <person name="Amedeo P."/>
            <person name="Caler E.V."/>
            <person name="da Silva J."/>
        </authorList>
    </citation>
    <scope>NUCLEOTIDE SEQUENCE [LARGE SCALE GENOMIC DNA]</scope>
    <source>
        <strain evidence="14">RN66</strain>
    </source>
</reference>
<evidence type="ECO:0000256" key="3">
    <source>
        <dbReference type="ARBA" id="ARBA00011610"/>
    </source>
</evidence>
<dbReference type="Pfam" id="PF08773">
    <property type="entry name" value="CathepsinC_exc"/>
    <property type="match status" value="1"/>
</dbReference>
<dbReference type="InterPro" id="IPR000169">
    <property type="entry name" value="Pept_cys_AS"/>
</dbReference>
<dbReference type="Gene3D" id="3.90.70.10">
    <property type="entry name" value="Cysteine proteinases"/>
    <property type="match status" value="1"/>
</dbReference>
<evidence type="ECO:0000256" key="1">
    <source>
        <dbReference type="ARBA" id="ARBA00001923"/>
    </source>
</evidence>
<evidence type="ECO:0000256" key="7">
    <source>
        <dbReference type="ARBA" id="ARBA00029762"/>
    </source>
</evidence>
<sequence>MKLLYLLLSSTICSFINVLADLPPNCLQGDVIGRWKVYSGIYKPCKEINQSYQDDFCGFPAPDRDNVHEFLTPDEYGNLFNEYFEVMEKFEVIFSANSTLEIVETTPDFVNISHRNKTPKKHTETVGDIGMWTMLLDQGFSFETKKRQYLGFFKYINEENNINSAFSYCHTTMLGWWDSSPNLNQKGETNRLLTIEERKVDYKPWILTKKDSLIQRGCWYGIRIIDGNGEITDRSTWTLKVPRWRISPLGLPPDHPVNAQNPSIAEYLKDLLSTYSNITDETNKLWDYSYELIIRGENIAETARARKIIKSSPYYLPQKKSYEKYSESIFNARNSSISNESFKINDGNNDSDDKVPIWLKIHHFDWSNPKHVYGRIGKLQSVVPHAKHQGYCGSCYAFTTATILTSRLWIKYSSNNDIFNKIHISPLQIIQCSVYNQGCDGGFITLSLKFAKDVGLRTEKCIHDYTKYIGVKQIFPTPGISPDDAELADDGHSFIQTKEYDSNLSGDFDHLNSDSIIYKDYIENEYYYSRHKPPKLSRKFNKYSRYQLNNQLYNTHSSKSNQVLKLSVAETMCWDLGGQLGYAMHNCKNLPPIKEDLPDSCNILIKVDEYSYINKVYGKTTPLDLMESIWNEGPVAISLEPTLEFSLYKSGIFKGFYEPIARKHPWADVTWYKVDHAMVLTGWGWEKVGNERIPYWIVQNSWGLKWGEEGYCRIIRGINELSIEQAGVRTSVSIFGIEGAQPYNMENLHDESVFDFIDKK</sequence>
<dbReference type="InterPro" id="IPR036496">
    <property type="entry name" value="CathepsinC_exc_dom_sf"/>
</dbReference>
<comment type="subunit">
    <text evidence="3">Tetramer of heterotrimers consisting of exclusion domain, heavy- and light chains.</text>
</comment>
<evidence type="ECO:0000256" key="8">
    <source>
        <dbReference type="ARBA" id="ARBA00029779"/>
    </source>
</evidence>
<evidence type="ECO:0000256" key="11">
    <source>
        <dbReference type="ARBA" id="ARBA00045556"/>
    </source>
</evidence>
<feature type="domain" description="Peptidase C1A papain C-terminal" evidence="13">
    <location>
        <begin position="368"/>
        <end position="737"/>
    </location>
</feature>
<dbReference type="PANTHER" id="PTHR12411">
    <property type="entry name" value="CYSTEINE PROTEASE FAMILY C1-RELATED"/>
    <property type="match status" value="1"/>
</dbReference>
<dbReference type="PROSITE" id="PS00139">
    <property type="entry name" value="THIOL_PROTEASE_CYS"/>
    <property type="match status" value="1"/>
</dbReference>
<comment type="function">
    <text evidence="11">Thiol protease. Has dipeptidylpeptidase activity. Active against a broad range of dipeptide substrates composed of both polar and hydrophobic amino acids. Proline cannot occupy the P1 position and arginine cannot occupy the P2 position of the substrate. Can act as both an exopeptidase and endopeptidase. Activates serine proteases such as elastase, cathepsin G and granzymes A and B.</text>
</comment>
<dbReference type="PRINTS" id="PR00705">
    <property type="entry name" value="PAPAIN"/>
</dbReference>
<dbReference type="eggNOG" id="KOG1543">
    <property type="taxonomic scope" value="Eukaryota"/>
</dbReference>
<dbReference type="GO" id="GO:0006508">
    <property type="term" value="P:proteolysis"/>
    <property type="evidence" value="ECO:0007669"/>
    <property type="project" value="InterPro"/>
</dbReference>
<evidence type="ECO:0000256" key="10">
    <source>
        <dbReference type="ARBA" id="ARBA00032961"/>
    </source>
</evidence>
<accession>B6AJW5</accession>
<dbReference type="STRING" id="441375.B6AJW5"/>
<keyword evidence="15" id="KW-1185">Reference proteome</keyword>
<feature type="chain" id="PRO_5002840209" description="Dipeptidyl peptidase 1" evidence="12">
    <location>
        <begin position="21"/>
        <end position="760"/>
    </location>
</feature>
<dbReference type="VEuPathDB" id="CryptoDB:CMU_003360"/>
<feature type="signal peptide" evidence="12">
    <location>
        <begin position="1"/>
        <end position="20"/>
    </location>
</feature>
<keyword evidence="6" id="KW-0325">Glycoprotein</keyword>
<evidence type="ECO:0000256" key="4">
    <source>
        <dbReference type="ARBA" id="ARBA00014709"/>
    </source>
</evidence>
<evidence type="ECO:0000256" key="12">
    <source>
        <dbReference type="SAM" id="SignalP"/>
    </source>
</evidence>
<comment type="similarity">
    <text evidence="2">Belongs to the peptidase C1 family.</text>
</comment>
<dbReference type="GeneID" id="6997925"/>
<protein>
    <recommendedName>
        <fullName evidence="4">Dipeptidyl peptidase 1</fullName>
    </recommendedName>
    <alternativeName>
        <fullName evidence="8">Cathepsin C</fullName>
    </alternativeName>
    <alternativeName>
        <fullName evidence="7">Cathepsin J</fullName>
    </alternativeName>
    <alternativeName>
        <fullName evidence="10">Dipeptidyl peptidase I</fullName>
    </alternativeName>
    <alternativeName>
        <fullName evidence="9">Dipeptidyl transferase</fullName>
    </alternativeName>
</protein>
<dbReference type="SUPFAM" id="SSF54001">
    <property type="entry name" value="Cysteine proteinases"/>
    <property type="match status" value="1"/>
</dbReference>
<dbReference type="GO" id="GO:0008234">
    <property type="term" value="F:cysteine-type peptidase activity"/>
    <property type="evidence" value="ECO:0007669"/>
    <property type="project" value="InterPro"/>
</dbReference>
<evidence type="ECO:0000259" key="13">
    <source>
        <dbReference type="SMART" id="SM00645"/>
    </source>
</evidence>
<dbReference type="RefSeq" id="XP_002142855.1">
    <property type="nucleotide sequence ID" value="XM_002142819.1"/>
</dbReference>
<dbReference type="AlphaFoldDB" id="B6AJW5"/>
<evidence type="ECO:0000256" key="6">
    <source>
        <dbReference type="ARBA" id="ARBA00023180"/>
    </source>
</evidence>
<gene>
    <name evidence="14" type="ORF">CMU_003360</name>
</gene>
<dbReference type="Pfam" id="PF00112">
    <property type="entry name" value="Peptidase_C1"/>
    <property type="match status" value="2"/>
</dbReference>
<dbReference type="PROSITE" id="PS00639">
    <property type="entry name" value="THIOL_PROTEASE_HIS"/>
    <property type="match status" value="1"/>
</dbReference>
<dbReference type="SUPFAM" id="SSF75001">
    <property type="entry name" value="Dipeptidyl peptidase I (cathepsin C), exclusion domain"/>
    <property type="match status" value="1"/>
</dbReference>
<evidence type="ECO:0000313" key="15">
    <source>
        <dbReference type="Proteomes" id="UP000001460"/>
    </source>
</evidence>
<comment type="cofactor">
    <cofactor evidence="1">
        <name>chloride</name>
        <dbReference type="ChEBI" id="CHEBI:17996"/>
    </cofactor>
</comment>
<keyword evidence="12" id="KW-0732">Signal</keyword>
<name>B6AJW5_CRYMR</name>
<dbReference type="InterPro" id="IPR000668">
    <property type="entry name" value="Peptidase_C1A_C"/>
</dbReference>
<dbReference type="InterPro" id="IPR014882">
    <property type="entry name" value="CathepsinC_exc"/>
</dbReference>
<keyword evidence="5" id="KW-0865">Zymogen</keyword>
<dbReference type="OrthoDB" id="3789175at2759"/>
<evidence type="ECO:0000256" key="9">
    <source>
        <dbReference type="ARBA" id="ARBA00030778"/>
    </source>
</evidence>
<dbReference type="Proteomes" id="UP000001460">
    <property type="component" value="Unassembled WGS sequence"/>
</dbReference>
<evidence type="ECO:0000256" key="2">
    <source>
        <dbReference type="ARBA" id="ARBA00008455"/>
    </source>
</evidence>
<evidence type="ECO:0000313" key="14">
    <source>
        <dbReference type="EMBL" id="EEA08506.1"/>
    </source>
</evidence>